<proteinExistence type="predicted"/>
<dbReference type="AlphaFoldDB" id="A0A397JEV0"/>
<sequence>MELPIPINFHWKHILNITDDLYYSEDELLISTSNRKRPGHPKNEVWQHFNTISADSTNGKKDLHSGAACKFCKPK</sequence>
<evidence type="ECO:0000313" key="1">
    <source>
        <dbReference type="EMBL" id="RHZ83493.1"/>
    </source>
</evidence>
<comment type="caution">
    <text evidence="1">The sequence shown here is derived from an EMBL/GenBank/DDBJ whole genome shotgun (WGS) entry which is preliminary data.</text>
</comment>
<gene>
    <name evidence="1" type="ORF">Glove_92g25</name>
</gene>
<name>A0A397JEV0_9GLOM</name>
<protein>
    <submittedName>
        <fullName evidence="1">Uncharacterized protein</fullName>
    </submittedName>
</protein>
<reference evidence="1 2" key="1">
    <citation type="submission" date="2018-08" db="EMBL/GenBank/DDBJ databases">
        <title>Genome and evolution of the arbuscular mycorrhizal fungus Diversispora epigaea (formerly Glomus versiforme) and its bacterial endosymbionts.</title>
        <authorList>
            <person name="Sun X."/>
            <person name="Fei Z."/>
            <person name="Harrison M."/>
        </authorList>
    </citation>
    <scope>NUCLEOTIDE SEQUENCE [LARGE SCALE GENOMIC DNA]</scope>
    <source>
        <strain evidence="1 2">IT104</strain>
    </source>
</reference>
<organism evidence="1 2">
    <name type="scientific">Diversispora epigaea</name>
    <dbReference type="NCBI Taxonomy" id="1348612"/>
    <lineage>
        <taxon>Eukaryota</taxon>
        <taxon>Fungi</taxon>
        <taxon>Fungi incertae sedis</taxon>
        <taxon>Mucoromycota</taxon>
        <taxon>Glomeromycotina</taxon>
        <taxon>Glomeromycetes</taxon>
        <taxon>Diversisporales</taxon>
        <taxon>Diversisporaceae</taxon>
        <taxon>Diversispora</taxon>
    </lineage>
</organism>
<dbReference type="Proteomes" id="UP000266861">
    <property type="component" value="Unassembled WGS sequence"/>
</dbReference>
<keyword evidence="2" id="KW-1185">Reference proteome</keyword>
<dbReference type="EMBL" id="PQFF01000088">
    <property type="protein sequence ID" value="RHZ83493.1"/>
    <property type="molecule type" value="Genomic_DNA"/>
</dbReference>
<accession>A0A397JEV0</accession>
<evidence type="ECO:0000313" key="2">
    <source>
        <dbReference type="Proteomes" id="UP000266861"/>
    </source>
</evidence>